<protein>
    <submittedName>
        <fullName evidence="1">Uncharacterized protein</fullName>
    </submittedName>
</protein>
<evidence type="ECO:0000313" key="1">
    <source>
        <dbReference type="EMBL" id="MBA6153945.1"/>
    </source>
</evidence>
<sequence>MNDKELSSLLKYSSPRELYIVTWNNLLKVLFCPFKVTVLNKVGQLKKGQIVLVEEVKITNDLKTVYIIKGVAYYYYHFDILSE</sequence>
<evidence type="ECO:0000313" key="2">
    <source>
        <dbReference type="Proteomes" id="UP000541857"/>
    </source>
</evidence>
<dbReference type="AlphaFoldDB" id="A0A7W2M762"/>
<name>A0A7W2M762_9FLAO</name>
<accession>A0A7W2M762</accession>
<gene>
    <name evidence="1" type="ORF">H3Z82_14520</name>
</gene>
<dbReference type="EMBL" id="JACGLT010000012">
    <property type="protein sequence ID" value="MBA6153945.1"/>
    <property type="molecule type" value="Genomic_DNA"/>
</dbReference>
<reference evidence="1 2" key="1">
    <citation type="submission" date="2020-07" db="EMBL/GenBank/DDBJ databases">
        <title>Bacterium isolated from marine sediment.</title>
        <authorList>
            <person name="Shang D."/>
        </authorList>
    </citation>
    <scope>NUCLEOTIDE SEQUENCE [LARGE SCALE GENOMIC DNA]</scope>
    <source>
        <strain evidence="1 2">F6074</strain>
    </source>
</reference>
<dbReference type="RefSeq" id="WP_182206231.1">
    <property type="nucleotide sequence ID" value="NZ_JACGLT010000012.1"/>
</dbReference>
<keyword evidence="2" id="KW-1185">Reference proteome</keyword>
<organism evidence="1 2">
    <name type="scientific">Gelidibacter maritimus</name>
    <dbReference type="NCBI Taxonomy" id="2761487"/>
    <lineage>
        <taxon>Bacteria</taxon>
        <taxon>Pseudomonadati</taxon>
        <taxon>Bacteroidota</taxon>
        <taxon>Flavobacteriia</taxon>
        <taxon>Flavobacteriales</taxon>
        <taxon>Flavobacteriaceae</taxon>
        <taxon>Gelidibacter</taxon>
    </lineage>
</organism>
<proteinExistence type="predicted"/>
<dbReference type="Proteomes" id="UP000541857">
    <property type="component" value="Unassembled WGS sequence"/>
</dbReference>
<comment type="caution">
    <text evidence="1">The sequence shown here is derived from an EMBL/GenBank/DDBJ whole genome shotgun (WGS) entry which is preliminary data.</text>
</comment>